<evidence type="ECO:0000313" key="1">
    <source>
        <dbReference type="EMBL" id="KKL17412.1"/>
    </source>
</evidence>
<protein>
    <submittedName>
        <fullName evidence="1">Uncharacterized protein</fullName>
    </submittedName>
</protein>
<dbReference type="AlphaFoldDB" id="A0A0F9BU26"/>
<dbReference type="EMBL" id="LAZR01039269">
    <property type="protein sequence ID" value="KKL17412.1"/>
    <property type="molecule type" value="Genomic_DNA"/>
</dbReference>
<comment type="caution">
    <text evidence="1">The sequence shown here is derived from an EMBL/GenBank/DDBJ whole genome shotgun (WGS) entry which is preliminary data.</text>
</comment>
<proteinExistence type="predicted"/>
<name>A0A0F9BU26_9ZZZZ</name>
<reference evidence="1" key="1">
    <citation type="journal article" date="2015" name="Nature">
        <title>Complex archaea that bridge the gap between prokaryotes and eukaryotes.</title>
        <authorList>
            <person name="Spang A."/>
            <person name="Saw J.H."/>
            <person name="Jorgensen S.L."/>
            <person name="Zaremba-Niedzwiedzka K."/>
            <person name="Martijn J."/>
            <person name="Lind A.E."/>
            <person name="van Eijk R."/>
            <person name="Schleper C."/>
            <person name="Guy L."/>
            <person name="Ettema T.J."/>
        </authorList>
    </citation>
    <scope>NUCLEOTIDE SEQUENCE</scope>
</reference>
<gene>
    <name evidence="1" type="ORF">LCGC14_2485840</name>
</gene>
<sequence length="155" mass="17820">SYISCWCMCDCDLDLMWKGYVRNPPGIAIKSSVRRLKEICDKALSHRPIDISKVSYFDHAGGENINYFGTPTAFLYKDKHFRLDNEIRIIHYPNVSEPSPTHVLLLVDLKDLIEDVVFQPRVKESTVKSVREALSRVGLEEIPVLASRDDRELIE</sequence>
<feature type="non-terminal residue" evidence="1">
    <location>
        <position position="1"/>
    </location>
</feature>
<organism evidence="1">
    <name type="scientific">marine sediment metagenome</name>
    <dbReference type="NCBI Taxonomy" id="412755"/>
    <lineage>
        <taxon>unclassified sequences</taxon>
        <taxon>metagenomes</taxon>
        <taxon>ecological metagenomes</taxon>
    </lineage>
</organism>
<accession>A0A0F9BU26</accession>